<feature type="compositionally biased region" description="Basic and acidic residues" evidence="3">
    <location>
        <begin position="361"/>
        <end position="387"/>
    </location>
</feature>
<dbReference type="SMART" id="SM00239">
    <property type="entry name" value="C2"/>
    <property type="match status" value="1"/>
</dbReference>
<comment type="caution">
    <text evidence="6">The sequence shown here is derived from an EMBL/GenBank/DDBJ whole genome shotgun (WGS) entry which is preliminary data.</text>
</comment>
<organism evidence="6 7">
    <name type="scientific">Polyplax serrata</name>
    <name type="common">Common mouse louse</name>
    <dbReference type="NCBI Taxonomy" id="468196"/>
    <lineage>
        <taxon>Eukaryota</taxon>
        <taxon>Metazoa</taxon>
        <taxon>Ecdysozoa</taxon>
        <taxon>Arthropoda</taxon>
        <taxon>Hexapoda</taxon>
        <taxon>Insecta</taxon>
        <taxon>Pterygota</taxon>
        <taxon>Neoptera</taxon>
        <taxon>Paraneoptera</taxon>
        <taxon>Psocodea</taxon>
        <taxon>Troctomorpha</taxon>
        <taxon>Phthiraptera</taxon>
        <taxon>Anoplura</taxon>
        <taxon>Polyplacidae</taxon>
        <taxon>Polyplax</taxon>
    </lineage>
</organism>
<feature type="compositionally biased region" description="Basic and acidic residues" evidence="3">
    <location>
        <begin position="322"/>
        <end position="335"/>
    </location>
</feature>
<name>A0ABR1B008_POLSC</name>
<dbReference type="Pfam" id="PF00130">
    <property type="entry name" value="C1_1"/>
    <property type="match status" value="1"/>
</dbReference>
<dbReference type="PROSITE" id="PS00479">
    <property type="entry name" value="ZF_DAG_PE_1"/>
    <property type="match status" value="1"/>
</dbReference>
<gene>
    <name evidence="6" type="ORF">RUM44_006937</name>
</gene>
<dbReference type="Gene3D" id="3.30.60.20">
    <property type="match status" value="1"/>
</dbReference>
<dbReference type="InterPro" id="IPR039934">
    <property type="entry name" value="C2CD2/C2CD2L"/>
</dbReference>
<dbReference type="PROSITE" id="PS50081">
    <property type="entry name" value="ZF_DAG_PE_2"/>
    <property type="match status" value="1"/>
</dbReference>
<dbReference type="SUPFAM" id="SSF49562">
    <property type="entry name" value="C2 domain (Calcium/lipid-binding domain, CaLB)"/>
    <property type="match status" value="1"/>
</dbReference>
<evidence type="ECO:0000256" key="3">
    <source>
        <dbReference type="SAM" id="MobiDB-lite"/>
    </source>
</evidence>
<feature type="region of interest" description="Disordered" evidence="3">
    <location>
        <begin position="536"/>
        <end position="574"/>
    </location>
</feature>
<dbReference type="InterPro" id="IPR035892">
    <property type="entry name" value="C2_domain_sf"/>
</dbReference>
<evidence type="ECO:0000256" key="1">
    <source>
        <dbReference type="ARBA" id="ARBA00022723"/>
    </source>
</evidence>
<dbReference type="EMBL" id="JAWJWF010000005">
    <property type="protein sequence ID" value="KAK6631907.1"/>
    <property type="molecule type" value="Genomic_DNA"/>
</dbReference>
<dbReference type="SMART" id="SM00109">
    <property type="entry name" value="C1"/>
    <property type="match status" value="1"/>
</dbReference>
<keyword evidence="1" id="KW-0479">Metal-binding</keyword>
<dbReference type="Gene3D" id="2.60.40.150">
    <property type="entry name" value="C2 domain"/>
    <property type="match status" value="1"/>
</dbReference>
<evidence type="ECO:0000259" key="5">
    <source>
        <dbReference type="PROSITE" id="PS50081"/>
    </source>
</evidence>
<dbReference type="InterPro" id="IPR046349">
    <property type="entry name" value="C1-like_sf"/>
</dbReference>
<dbReference type="InterPro" id="IPR002219">
    <property type="entry name" value="PKC_DAG/PE"/>
</dbReference>
<feature type="region of interest" description="Disordered" evidence="3">
    <location>
        <begin position="314"/>
        <end position="392"/>
    </location>
</feature>
<dbReference type="SUPFAM" id="SSF57889">
    <property type="entry name" value="Cysteine-rich domain"/>
    <property type="match status" value="1"/>
</dbReference>
<feature type="compositionally biased region" description="Basic residues" evidence="3">
    <location>
        <begin position="336"/>
        <end position="360"/>
    </location>
</feature>
<dbReference type="InterPro" id="IPR000008">
    <property type="entry name" value="C2_dom"/>
</dbReference>
<dbReference type="PROSITE" id="PS50004">
    <property type="entry name" value="C2"/>
    <property type="match status" value="1"/>
</dbReference>
<dbReference type="Pfam" id="PF00168">
    <property type="entry name" value="C2"/>
    <property type="match status" value="1"/>
</dbReference>
<protein>
    <submittedName>
        <fullName evidence="6">Uncharacterized protein</fullName>
    </submittedName>
</protein>
<evidence type="ECO:0000313" key="7">
    <source>
        <dbReference type="Proteomes" id="UP001359485"/>
    </source>
</evidence>
<evidence type="ECO:0000259" key="4">
    <source>
        <dbReference type="PROSITE" id="PS50004"/>
    </source>
</evidence>
<dbReference type="PANTHER" id="PTHR21119">
    <property type="entry name" value="C2 DOMAIN-CONTAINING PROTEIN"/>
    <property type="match status" value="1"/>
</dbReference>
<proteinExistence type="predicted"/>
<dbReference type="CDD" id="cd08678">
    <property type="entry name" value="C2_C21orf25-like"/>
    <property type="match status" value="1"/>
</dbReference>
<dbReference type="PANTHER" id="PTHR21119:SF5">
    <property type="entry name" value="C2 DOMAIN-CONTAINING PROTEIN"/>
    <property type="match status" value="1"/>
</dbReference>
<evidence type="ECO:0000256" key="2">
    <source>
        <dbReference type="ARBA" id="ARBA00022833"/>
    </source>
</evidence>
<dbReference type="CDD" id="cd20831">
    <property type="entry name" value="C1_dGM13116p-like"/>
    <property type="match status" value="1"/>
</dbReference>
<dbReference type="Proteomes" id="UP001359485">
    <property type="component" value="Unassembled WGS sequence"/>
</dbReference>
<feature type="domain" description="C2" evidence="4">
    <location>
        <begin position="93"/>
        <end position="210"/>
    </location>
</feature>
<evidence type="ECO:0000313" key="6">
    <source>
        <dbReference type="EMBL" id="KAK6631907.1"/>
    </source>
</evidence>
<reference evidence="6 7" key="1">
    <citation type="submission" date="2023-09" db="EMBL/GenBank/DDBJ databases">
        <title>Genomes of two closely related lineages of the louse Polyplax serrata with different host specificities.</title>
        <authorList>
            <person name="Martinu J."/>
            <person name="Tarabai H."/>
            <person name="Stefka J."/>
            <person name="Hypsa V."/>
        </authorList>
    </citation>
    <scope>NUCLEOTIDE SEQUENCE [LARGE SCALE GENOMIC DNA]</scope>
    <source>
        <strain evidence="6">98ZLc_SE</strain>
    </source>
</reference>
<keyword evidence="7" id="KW-1185">Reference proteome</keyword>
<accession>A0ABR1B008</accession>
<sequence length="574" mass="63883">MNVGIIPDKLLADVKCDGWPDIKVSLAPVGSIKNNLDEQSMQDLISEIVVMAMRNSVVPLNLYPYPNCPRFSRGKAAESNVLPIHYDSLESEMLSRSAGSLYHSMKPGEKRLLVKVIQAKDLGSECKDSYCVVDMDDPPQKFQTSVKKDTSSPVWDEHFVFDLHTGTGELLFEVYEKNTKKFLGLGIVGVEELLINPNQRQVISLQPRPYETENVTGTLTVEFMFLEKGDTISPDNRPYKLKETLRSVTPSGNVITTSKTIFTANENHMTNGGEAVTDSALKELELRNKTNSAQSPTSKSTLIIHSVQRQGTLDGTAQNESQGDKNEASEDEGRGRSRKRRRDFFGTIRRKFRGKSRTRSKSVDPGERIEGDMLTRSVSADRMRDSSTHSTVPSLRAIDGELSRRSSVSDMSGLSGASARTYLNEASTLVLETEENGVKKHYLVPLSLAQKSKWRKKGTKLHIYNDHTFVAKHISGNTTCEVCATKIPRRFGKQGYECRDCLLKCHKACHVKADQTCPQSTIQNVELIRSMTSPLLDKKHLPPISPRTKKSQLNRLPSSAGTKAAENSMESKDT</sequence>
<feature type="domain" description="Phorbol-ester/DAG-type" evidence="5">
    <location>
        <begin position="466"/>
        <end position="517"/>
    </location>
</feature>
<keyword evidence="2" id="KW-0862">Zinc</keyword>